<dbReference type="Proteomes" id="UP000193465">
    <property type="component" value="Unassembled WGS sequence"/>
</dbReference>
<accession>A0A1X1T7B4</accession>
<dbReference type="RefSeq" id="WP_109561075.1">
    <property type="nucleotide sequence ID" value="NZ_LQOT01000073.1"/>
</dbReference>
<organism evidence="2 3">
    <name type="scientific">Mycolicibacter engbaekii</name>
    <dbReference type="NCBI Taxonomy" id="188915"/>
    <lineage>
        <taxon>Bacteria</taxon>
        <taxon>Bacillati</taxon>
        <taxon>Actinomycetota</taxon>
        <taxon>Actinomycetes</taxon>
        <taxon>Mycobacteriales</taxon>
        <taxon>Mycobacteriaceae</taxon>
        <taxon>Mycolicibacter</taxon>
    </lineage>
</organism>
<sequence>MGVLIALLGVAVGVVFGASMHDHGHTDQTPAKARVYVDDPVSGRDGGVGGNLLPSAPLQVDSDGPGDDDCESCHLPFVPFFGTPAGINCEIDYRRADLPDSAYCMSVQPAQHVSMNTDGELSICRDSVDCLSDPPFDQPILRFGQSAEAGPFSCRSEAEGVTCTVSPSERGFTISPSGIEAVG</sequence>
<gene>
    <name evidence="2" type="ORF">AWC02_18815</name>
</gene>
<evidence type="ECO:0000256" key="1">
    <source>
        <dbReference type="SAM" id="MobiDB-lite"/>
    </source>
</evidence>
<keyword evidence="3" id="KW-1185">Reference proteome</keyword>
<comment type="caution">
    <text evidence="2">The sequence shown here is derived from an EMBL/GenBank/DDBJ whole genome shotgun (WGS) entry which is preliminary data.</text>
</comment>
<dbReference type="AlphaFoldDB" id="A0A1X1T7B4"/>
<evidence type="ECO:0000313" key="3">
    <source>
        <dbReference type="Proteomes" id="UP000193465"/>
    </source>
</evidence>
<dbReference type="STRING" id="188915.AWC02_18815"/>
<dbReference type="EMBL" id="LQOT01000073">
    <property type="protein sequence ID" value="ORV40420.1"/>
    <property type="molecule type" value="Genomic_DNA"/>
</dbReference>
<evidence type="ECO:0000313" key="2">
    <source>
        <dbReference type="EMBL" id="ORV40420.1"/>
    </source>
</evidence>
<feature type="region of interest" description="Disordered" evidence="1">
    <location>
        <begin position="46"/>
        <end position="65"/>
    </location>
</feature>
<reference evidence="2 3" key="1">
    <citation type="submission" date="2016-01" db="EMBL/GenBank/DDBJ databases">
        <title>The new phylogeny of the genus Mycobacterium.</title>
        <authorList>
            <person name="Tarcisio F."/>
            <person name="Conor M."/>
            <person name="Antonella G."/>
            <person name="Elisabetta G."/>
            <person name="Giulia F.S."/>
            <person name="Sara T."/>
            <person name="Anna F."/>
            <person name="Clotilde B."/>
            <person name="Roberto B."/>
            <person name="Veronica D.S."/>
            <person name="Fabio R."/>
            <person name="Monica P."/>
            <person name="Olivier J."/>
            <person name="Enrico T."/>
            <person name="Nicola S."/>
        </authorList>
    </citation>
    <scope>NUCLEOTIDE SEQUENCE [LARGE SCALE GENOMIC DNA]</scope>
    <source>
        <strain evidence="2 3">ATCC 27353</strain>
    </source>
</reference>
<proteinExistence type="predicted"/>
<protein>
    <submittedName>
        <fullName evidence="2">Uncharacterized protein</fullName>
    </submittedName>
</protein>
<name>A0A1X1T7B4_9MYCO</name>